<keyword evidence="6" id="KW-0539">Nucleus</keyword>
<dbReference type="AlphaFoldDB" id="A0AA39Z4A4"/>
<evidence type="ECO:0000256" key="5">
    <source>
        <dbReference type="ARBA" id="ARBA00023163"/>
    </source>
</evidence>
<organism evidence="8 9">
    <name type="scientific">Cercophora samala</name>
    <dbReference type="NCBI Taxonomy" id="330535"/>
    <lineage>
        <taxon>Eukaryota</taxon>
        <taxon>Fungi</taxon>
        <taxon>Dikarya</taxon>
        <taxon>Ascomycota</taxon>
        <taxon>Pezizomycotina</taxon>
        <taxon>Sordariomycetes</taxon>
        <taxon>Sordariomycetidae</taxon>
        <taxon>Sordariales</taxon>
        <taxon>Lasiosphaeriaceae</taxon>
        <taxon>Cercophora</taxon>
    </lineage>
</organism>
<proteinExistence type="predicted"/>
<sequence>MSSQPKRKTSRLSRCTGCLACRQRKKKYDERKPVCLACERNPLICTYLSATSRLKAQPSPYATTAYEHCALGLRGLKHRLTKLSTGDHDLALETLVTTLVFCFIEVIRGDDNGSAFYHLKAARHILSGIFNGMYHTPVPDTSILGFITEFYAYILSSSSSSVVNGPDPSVIQDVETVCTVMDTANVPTHGTLFGCARELFRLIPAVVFESDKLGRMISVSMSFLEQQAGDELRQKIQAWQPDIRSEKQHAIGGNLYQQAMLLLLARPGDHICYLQTSSSCFIASPSEPKWQLFSAGLWLWWASGLASRLIK</sequence>
<dbReference type="GO" id="GO:0008270">
    <property type="term" value="F:zinc ion binding"/>
    <property type="evidence" value="ECO:0007669"/>
    <property type="project" value="InterPro"/>
</dbReference>
<dbReference type="SMART" id="SM00066">
    <property type="entry name" value="GAL4"/>
    <property type="match status" value="1"/>
</dbReference>
<evidence type="ECO:0000256" key="3">
    <source>
        <dbReference type="ARBA" id="ARBA00023015"/>
    </source>
</evidence>
<protein>
    <recommendedName>
        <fullName evidence="7">Zn(2)-C6 fungal-type domain-containing protein</fullName>
    </recommendedName>
</protein>
<gene>
    <name evidence="8" type="ORF">QBC41DRAFT_26334</name>
</gene>
<reference evidence="8" key="1">
    <citation type="submission" date="2023-06" db="EMBL/GenBank/DDBJ databases">
        <title>Genome-scale phylogeny and comparative genomics of the fungal order Sordariales.</title>
        <authorList>
            <consortium name="Lawrence Berkeley National Laboratory"/>
            <person name="Hensen N."/>
            <person name="Bonometti L."/>
            <person name="Westerberg I."/>
            <person name="Brannstrom I.O."/>
            <person name="Guillou S."/>
            <person name="Cros-Aarteil S."/>
            <person name="Calhoun S."/>
            <person name="Haridas S."/>
            <person name="Kuo A."/>
            <person name="Mondo S."/>
            <person name="Pangilinan J."/>
            <person name="Riley R."/>
            <person name="Labutti K."/>
            <person name="Andreopoulos B."/>
            <person name="Lipzen A."/>
            <person name="Chen C."/>
            <person name="Yanf M."/>
            <person name="Daum C."/>
            <person name="Ng V."/>
            <person name="Clum A."/>
            <person name="Steindorff A."/>
            <person name="Ohm R."/>
            <person name="Martin F."/>
            <person name="Silar P."/>
            <person name="Natvig D."/>
            <person name="Lalanne C."/>
            <person name="Gautier V."/>
            <person name="Ament-Velasquez S.L."/>
            <person name="Kruys A."/>
            <person name="Hutchinson M.I."/>
            <person name="Powell A.J."/>
            <person name="Barry K."/>
            <person name="Miller A.N."/>
            <person name="Grigoriev I.V."/>
            <person name="Debuchy R."/>
            <person name="Gladieux P."/>
            <person name="Thoren M.H."/>
            <person name="Johannesson H."/>
        </authorList>
    </citation>
    <scope>NUCLEOTIDE SEQUENCE</scope>
    <source>
        <strain evidence="8">CBS 307.81</strain>
    </source>
</reference>
<dbReference type="PROSITE" id="PS50048">
    <property type="entry name" value="ZN2_CY6_FUNGAL_2"/>
    <property type="match status" value="1"/>
</dbReference>
<evidence type="ECO:0000256" key="4">
    <source>
        <dbReference type="ARBA" id="ARBA00023125"/>
    </source>
</evidence>
<dbReference type="InterPro" id="IPR001138">
    <property type="entry name" value="Zn2Cys6_DnaBD"/>
</dbReference>
<dbReference type="GO" id="GO:0000976">
    <property type="term" value="F:transcription cis-regulatory region binding"/>
    <property type="evidence" value="ECO:0007669"/>
    <property type="project" value="TreeGrafter"/>
</dbReference>
<evidence type="ECO:0000256" key="6">
    <source>
        <dbReference type="ARBA" id="ARBA00023242"/>
    </source>
</evidence>
<dbReference type="EMBL" id="JAULSY010000131">
    <property type="protein sequence ID" value="KAK0663445.1"/>
    <property type="molecule type" value="Genomic_DNA"/>
</dbReference>
<dbReference type="InterPro" id="IPR021858">
    <property type="entry name" value="Fun_TF"/>
</dbReference>
<keyword evidence="2" id="KW-0862">Zinc</keyword>
<feature type="domain" description="Zn(2)-C6 fungal-type" evidence="7">
    <location>
        <begin position="17"/>
        <end position="47"/>
    </location>
</feature>
<comment type="caution">
    <text evidence="8">The sequence shown here is derived from an EMBL/GenBank/DDBJ whole genome shotgun (WGS) entry which is preliminary data.</text>
</comment>
<accession>A0AA39Z4A4</accession>
<evidence type="ECO:0000259" key="7">
    <source>
        <dbReference type="PROSITE" id="PS50048"/>
    </source>
</evidence>
<dbReference type="InterPro" id="IPR036864">
    <property type="entry name" value="Zn2-C6_fun-type_DNA-bd_sf"/>
</dbReference>
<dbReference type="PANTHER" id="PTHR37534">
    <property type="entry name" value="TRANSCRIPTIONAL ACTIVATOR PROTEIN UGA3"/>
    <property type="match status" value="1"/>
</dbReference>
<dbReference type="GO" id="GO:0000981">
    <property type="term" value="F:DNA-binding transcription factor activity, RNA polymerase II-specific"/>
    <property type="evidence" value="ECO:0007669"/>
    <property type="project" value="InterPro"/>
</dbReference>
<keyword evidence="5" id="KW-0804">Transcription</keyword>
<keyword evidence="4" id="KW-0238">DNA-binding</keyword>
<keyword evidence="9" id="KW-1185">Reference proteome</keyword>
<dbReference type="CDD" id="cd00067">
    <property type="entry name" value="GAL4"/>
    <property type="match status" value="1"/>
</dbReference>
<dbReference type="Gene3D" id="4.10.240.10">
    <property type="entry name" value="Zn(2)-C6 fungal-type DNA-binding domain"/>
    <property type="match status" value="1"/>
</dbReference>
<dbReference type="GO" id="GO:0005634">
    <property type="term" value="C:nucleus"/>
    <property type="evidence" value="ECO:0007669"/>
    <property type="project" value="UniProtKB-SubCell"/>
</dbReference>
<dbReference type="PANTHER" id="PTHR37534:SF43">
    <property type="entry name" value="FINGER DOMAIN PROTEIN, PUTATIVE (AFU_ORTHOLOGUE AFUA_1G01850)-RELATED"/>
    <property type="match status" value="1"/>
</dbReference>
<keyword evidence="3" id="KW-0805">Transcription regulation</keyword>
<dbReference type="Proteomes" id="UP001174997">
    <property type="component" value="Unassembled WGS sequence"/>
</dbReference>
<evidence type="ECO:0000256" key="1">
    <source>
        <dbReference type="ARBA" id="ARBA00004123"/>
    </source>
</evidence>
<evidence type="ECO:0000313" key="9">
    <source>
        <dbReference type="Proteomes" id="UP001174997"/>
    </source>
</evidence>
<comment type="subcellular location">
    <subcellularLocation>
        <location evidence="1">Nucleus</location>
    </subcellularLocation>
</comment>
<dbReference type="GO" id="GO:0045944">
    <property type="term" value="P:positive regulation of transcription by RNA polymerase II"/>
    <property type="evidence" value="ECO:0007669"/>
    <property type="project" value="TreeGrafter"/>
</dbReference>
<dbReference type="SUPFAM" id="SSF57701">
    <property type="entry name" value="Zn2/Cys6 DNA-binding domain"/>
    <property type="match status" value="1"/>
</dbReference>
<name>A0AA39Z4A4_9PEZI</name>
<evidence type="ECO:0000256" key="2">
    <source>
        <dbReference type="ARBA" id="ARBA00022833"/>
    </source>
</evidence>
<dbReference type="Pfam" id="PF11951">
    <property type="entry name" value="Fungal_trans_2"/>
    <property type="match status" value="1"/>
</dbReference>
<evidence type="ECO:0000313" key="8">
    <source>
        <dbReference type="EMBL" id="KAK0663445.1"/>
    </source>
</evidence>